<gene>
    <name evidence="2" type="ORF">DEA37_0009207</name>
</gene>
<sequence>MSTTSRSSPNRTSGTDDNNARTANDVEPKDTRQQMNEAETPSPISPGKYNINWDEIDESFNPFGSKTGPLKIKPPATKLIQKMTVASNSNQDTDAQAEQKANMDQSNHVTKENKPEEAAEYSSPNEGVPPYNTQTSKPLPDIFADKPLGATAKWDQVDWDAVDQFDDPSKSGSEAGAKLSKKSTGAKLVPTTRKKDADMHVSDRSQSGMKAESVDGNSERKFVDTNSDNEQSTKREEPVEATVTETDSPTSPGKYNINWDEIDESFNPFGPKAGPLKTKPPLVKPHTKATAAPKVDKAKIVRNSKDPNKLPSSSQ</sequence>
<comment type="caution">
    <text evidence="2">The sequence shown here is derived from an EMBL/GenBank/DDBJ whole genome shotgun (WGS) entry which is preliminary data.</text>
</comment>
<name>A0A5J4NW74_9TREM</name>
<feature type="compositionally biased region" description="Polar residues" evidence="1">
    <location>
        <begin position="84"/>
        <end position="96"/>
    </location>
</feature>
<keyword evidence="3" id="KW-1185">Reference proteome</keyword>
<evidence type="ECO:0000313" key="2">
    <source>
        <dbReference type="EMBL" id="KAA3679803.1"/>
    </source>
</evidence>
<reference evidence="2 3" key="1">
    <citation type="journal article" date="2019" name="Gigascience">
        <title>Whole-genome sequence of the oriental lung fluke Paragonimus westermani.</title>
        <authorList>
            <person name="Oey H."/>
            <person name="Zakrzewski M."/>
            <person name="Narain K."/>
            <person name="Devi K.R."/>
            <person name="Agatsuma T."/>
            <person name="Nawaratna S."/>
            <person name="Gobert G.N."/>
            <person name="Jones M.K."/>
            <person name="Ragan M.A."/>
            <person name="McManus D.P."/>
            <person name="Krause L."/>
        </authorList>
    </citation>
    <scope>NUCLEOTIDE SEQUENCE [LARGE SCALE GENOMIC DNA]</scope>
    <source>
        <strain evidence="2 3">IND2009</strain>
    </source>
</reference>
<evidence type="ECO:0000313" key="3">
    <source>
        <dbReference type="Proteomes" id="UP000324629"/>
    </source>
</evidence>
<feature type="compositionally biased region" description="Basic and acidic residues" evidence="1">
    <location>
        <begin position="193"/>
        <end position="203"/>
    </location>
</feature>
<feature type="region of interest" description="Disordered" evidence="1">
    <location>
        <begin position="163"/>
        <end position="315"/>
    </location>
</feature>
<organism evidence="2 3">
    <name type="scientific">Paragonimus westermani</name>
    <dbReference type="NCBI Taxonomy" id="34504"/>
    <lineage>
        <taxon>Eukaryota</taxon>
        <taxon>Metazoa</taxon>
        <taxon>Spiralia</taxon>
        <taxon>Lophotrochozoa</taxon>
        <taxon>Platyhelminthes</taxon>
        <taxon>Trematoda</taxon>
        <taxon>Digenea</taxon>
        <taxon>Plagiorchiida</taxon>
        <taxon>Troglotremata</taxon>
        <taxon>Troglotrematidae</taxon>
        <taxon>Paragonimus</taxon>
    </lineage>
</organism>
<protein>
    <submittedName>
        <fullName evidence="2">Uncharacterized protein</fullName>
    </submittedName>
</protein>
<feature type="compositionally biased region" description="Basic and acidic residues" evidence="1">
    <location>
        <begin position="294"/>
        <end position="308"/>
    </location>
</feature>
<feature type="compositionally biased region" description="Low complexity" evidence="1">
    <location>
        <begin position="1"/>
        <end position="15"/>
    </location>
</feature>
<dbReference type="AlphaFoldDB" id="A0A5J4NW74"/>
<evidence type="ECO:0000256" key="1">
    <source>
        <dbReference type="SAM" id="MobiDB-lite"/>
    </source>
</evidence>
<accession>A0A5J4NW74</accession>
<dbReference type="Proteomes" id="UP000324629">
    <property type="component" value="Unassembled WGS sequence"/>
</dbReference>
<dbReference type="EMBL" id="QNGE01000627">
    <property type="protein sequence ID" value="KAA3679803.1"/>
    <property type="molecule type" value="Genomic_DNA"/>
</dbReference>
<feature type="region of interest" description="Disordered" evidence="1">
    <location>
        <begin position="1"/>
        <end position="147"/>
    </location>
</feature>
<feature type="compositionally biased region" description="Polar residues" evidence="1">
    <location>
        <begin position="243"/>
        <end position="253"/>
    </location>
</feature>
<feature type="non-terminal residue" evidence="2">
    <location>
        <position position="315"/>
    </location>
</feature>
<proteinExistence type="predicted"/>